<protein>
    <submittedName>
        <fullName evidence="5">NAD(P)-dependent oxidoreductase</fullName>
    </submittedName>
</protein>
<evidence type="ECO:0000313" key="4">
    <source>
        <dbReference type="EMBL" id="QCO19889.1"/>
    </source>
</evidence>
<dbReference type="EMBL" id="CP032350">
    <property type="protein sequence ID" value="QCO20002.1"/>
    <property type="molecule type" value="Genomic_DNA"/>
</dbReference>
<dbReference type="AlphaFoldDB" id="A0A4D8RTF2"/>
<reference evidence="5 6" key="1">
    <citation type="submission" date="2018-09" db="EMBL/GenBank/DDBJ databases">
        <title>Whole genome based analysis of evolution and adaptive divergence in Indian and Brazilian strains of Azospirillum brasilense.</title>
        <authorList>
            <person name="Singh C."/>
            <person name="Tripathi A.K."/>
        </authorList>
    </citation>
    <scope>NUCLEOTIDE SEQUENCE [LARGE SCALE GENOMIC DNA]</scope>
    <source>
        <strain evidence="5 6">MTCC4039</strain>
        <plasmid evidence="5 6">p5</plasmid>
    </source>
</reference>
<comment type="similarity">
    <text evidence="2">Belongs to the NAD(P)-dependent epimerase/dehydratase family.</text>
</comment>
<feature type="domain" description="NAD-dependent epimerase/dehydratase" evidence="3">
    <location>
        <begin position="10"/>
        <end position="263"/>
    </location>
</feature>
<name>A0A4D8RTF2_AZOBR</name>
<dbReference type="Gene3D" id="3.40.50.720">
    <property type="entry name" value="NAD(P)-binding Rossmann-like Domain"/>
    <property type="match status" value="1"/>
</dbReference>
<dbReference type="Pfam" id="PF01370">
    <property type="entry name" value="Epimerase"/>
    <property type="match status" value="1"/>
</dbReference>
<accession>A0A4D8RTF2</accession>
<evidence type="ECO:0000259" key="3">
    <source>
        <dbReference type="Pfam" id="PF01370"/>
    </source>
</evidence>
<evidence type="ECO:0000313" key="6">
    <source>
        <dbReference type="Proteomes" id="UP000298693"/>
    </source>
</evidence>
<organism evidence="5 6">
    <name type="scientific">Azospirillum brasilense</name>
    <dbReference type="NCBI Taxonomy" id="192"/>
    <lineage>
        <taxon>Bacteria</taxon>
        <taxon>Pseudomonadati</taxon>
        <taxon>Pseudomonadota</taxon>
        <taxon>Alphaproteobacteria</taxon>
        <taxon>Rhodospirillales</taxon>
        <taxon>Azospirillaceae</taxon>
        <taxon>Azospirillum</taxon>
    </lineage>
</organism>
<dbReference type="Proteomes" id="UP000298693">
    <property type="component" value="Plasmid p5"/>
</dbReference>
<dbReference type="RefSeq" id="WP_137143680.1">
    <property type="nucleotide sequence ID" value="NZ_CP032350.1"/>
</dbReference>
<dbReference type="InterPro" id="IPR001509">
    <property type="entry name" value="Epimerase_deHydtase"/>
</dbReference>
<proteinExistence type="inferred from homology"/>
<dbReference type="EMBL" id="CP032350">
    <property type="protein sequence ID" value="QCO19889.1"/>
    <property type="molecule type" value="Genomic_DNA"/>
</dbReference>
<gene>
    <name evidence="4" type="ORF">D3869_32095</name>
    <name evidence="5" type="ORF">D3869_32730</name>
</gene>
<sequence length="347" mass="38686">MASAMAGRKIVITGGAGFIGHNLALSLKAMGAKVDILDSLQVNNLNAFASNTNNLPNRDLYLSLIQQRLSMLFSADIPVHVIDVRDYHTTGRLLAELQPDVIVHLAAIAHANVANKDPYSTFDHSLRTLENTLDYARQFGTHFVYFSSSMVYGDFPDGFVTEESTCNPLGIYGALKFSGEKMVIAYNQVFDLPYTIVRPSALYGERCVSRRVGQVFIENALQGFQLQVAGDGSDRLDFTYVADVVNGVARIIEDERSRNQIFNMTFGQSRSIAGMIDIVCSHFPDVSVTYIPRDRLMPSRGTLSMDKARRLLDFEPSFPVERGFPLYIDWYKKLFAERQKTPQAAAV</sequence>
<dbReference type="InterPro" id="IPR036291">
    <property type="entry name" value="NAD(P)-bd_dom_sf"/>
</dbReference>
<comment type="pathway">
    <text evidence="1">Bacterial outer membrane biogenesis; LPS O-antigen biosynthesis.</text>
</comment>
<evidence type="ECO:0000256" key="2">
    <source>
        <dbReference type="ARBA" id="ARBA00007637"/>
    </source>
</evidence>
<dbReference type="SUPFAM" id="SSF51735">
    <property type="entry name" value="NAD(P)-binding Rossmann-fold domains"/>
    <property type="match status" value="1"/>
</dbReference>
<keyword evidence="5" id="KW-0614">Plasmid</keyword>
<geneLocation type="plasmid" evidence="5">
    <name>p5</name>
</geneLocation>
<dbReference type="PANTHER" id="PTHR43000">
    <property type="entry name" value="DTDP-D-GLUCOSE 4,6-DEHYDRATASE-RELATED"/>
    <property type="match status" value="1"/>
</dbReference>
<evidence type="ECO:0000256" key="1">
    <source>
        <dbReference type="ARBA" id="ARBA00005125"/>
    </source>
</evidence>
<evidence type="ECO:0000313" key="5">
    <source>
        <dbReference type="EMBL" id="QCO20002.1"/>
    </source>
</evidence>